<dbReference type="Proteomes" id="UP000094527">
    <property type="component" value="Unassembled WGS sequence"/>
</dbReference>
<keyword evidence="5" id="KW-1185">Reference proteome</keyword>
<accession>A0A1D2MFU7</accession>
<organism evidence="4 5">
    <name type="scientific">Orchesella cincta</name>
    <name type="common">Springtail</name>
    <name type="synonym">Podura cincta</name>
    <dbReference type="NCBI Taxonomy" id="48709"/>
    <lineage>
        <taxon>Eukaryota</taxon>
        <taxon>Metazoa</taxon>
        <taxon>Ecdysozoa</taxon>
        <taxon>Arthropoda</taxon>
        <taxon>Hexapoda</taxon>
        <taxon>Collembola</taxon>
        <taxon>Entomobryomorpha</taxon>
        <taxon>Entomobryoidea</taxon>
        <taxon>Orchesellidae</taxon>
        <taxon>Orchesellinae</taxon>
        <taxon>Orchesella</taxon>
    </lineage>
</organism>
<dbReference type="PANTHER" id="PTHR48043:SF159">
    <property type="entry name" value="EG:EG0003.4 PROTEIN-RELATED"/>
    <property type="match status" value="1"/>
</dbReference>
<dbReference type="Gene3D" id="3.40.50.2000">
    <property type="entry name" value="Glycogen Phosphorylase B"/>
    <property type="match status" value="1"/>
</dbReference>
<name>A0A1D2MFU7_ORCCI</name>
<sequence>MYHFLQGVEKFISKSASPDGFIYFSFGSLIDLNNAPEDLIQGLLSSFSKLKQRVLIKWTGARQKNNIRDIPKNVWIDDWFSQQDVLGFMKMQNESQMSFVKGQFRHWKQPFSGLNT</sequence>
<reference evidence="4 5" key="1">
    <citation type="journal article" date="2016" name="Genome Biol. Evol.">
        <title>Gene Family Evolution Reflects Adaptation to Soil Environmental Stressors in the Genome of the Collembolan Orchesella cincta.</title>
        <authorList>
            <person name="Faddeeva-Vakhrusheva A."/>
            <person name="Derks M.F."/>
            <person name="Anvar S.Y."/>
            <person name="Agamennone V."/>
            <person name="Suring W."/>
            <person name="Smit S."/>
            <person name="van Straalen N.M."/>
            <person name="Roelofs D."/>
        </authorList>
    </citation>
    <scope>NUCLEOTIDE SEQUENCE [LARGE SCALE GENOMIC DNA]</scope>
    <source>
        <tissue evidence="4">Mixed pool</tissue>
    </source>
</reference>
<dbReference type="EMBL" id="LJIJ01001429">
    <property type="protein sequence ID" value="ODM91762.1"/>
    <property type="molecule type" value="Genomic_DNA"/>
</dbReference>
<comment type="caution">
    <text evidence="4">The sequence shown here is derived from an EMBL/GenBank/DDBJ whole genome shotgun (WGS) entry which is preliminary data.</text>
</comment>
<evidence type="ECO:0000313" key="5">
    <source>
        <dbReference type="Proteomes" id="UP000094527"/>
    </source>
</evidence>
<proteinExistence type="inferred from homology"/>
<comment type="similarity">
    <text evidence="1">Belongs to the UDP-glycosyltransferase family.</text>
</comment>
<gene>
    <name evidence="4" type="ORF">Ocin01_14923</name>
</gene>
<keyword evidence="3 4" id="KW-0808">Transferase</keyword>
<dbReference type="InterPro" id="IPR002213">
    <property type="entry name" value="UDP_glucos_trans"/>
</dbReference>
<evidence type="ECO:0000313" key="4">
    <source>
        <dbReference type="EMBL" id="ODM91762.1"/>
    </source>
</evidence>
<dbReference type="STRING" id="48709.A0A1D2MFU7"/>
<protein>
    <submittedName>
        <fullName evidence="4">Ecdysteroid UDP-glucosyltransferase</fullName>
    </submittedName>
</protein>
<dbReference type="SUPFAM" id="SSF53756">
    <property type="entry name" value="UDP-Glycosyltransferase/glycogen phosphorylase"/>
    <property type="match status" value="1"/>
</dbReference>
<keyword evidence="2" id="KW-0328">Glycosyltransferase</keyword>
<dbReference type="OrthoDB" id="75724at2759"/>
<dbReference type="Pfam" id="PF00201">
    <property type="entry name" value="UDPGT"/>
    <property type="match status" value="1"/>
</dbReference>
<evidence type="ECO:0000256" key="1">
    <source>
        <dbReference type="ARBA" id="ARBA00009995"/>
    </source>
</evidence>
<evidence type="ECO:0000256" key="2">
    <source>
        <dbReference type="ARBA" id="ARBA00022676"/>
    </source>
</evidence>
<evidence type="ECO:0000256" key="3">
    <source>
        <dbReference type="ARBA" id="ARBA00022679"/>
    </source>
</evidence>
<dbReference type="AlphaFoldDB" id="A0A1D2MFU7"/>
<dbReference type="InterPro" id="IPR050271">
    <property type="entry name" value="UDP-glycosyltransferase"/>
</dbReference>
<dbReference type="PANTHER" id="PTHR48043">
    <property type="entry name" value="EG:EG0003.4 PROTEIN-RELATED"/>
    <property type="match status" value="1"/>
</dbReference>
<dbReference type="GO" id="GO:0008194">
    <property type="term" value="F:UDP-glycosyltransferase activity"/>
    <property type="evidence" value="ECO:0007669"/>
    <property type="project" value="InterPro"/>
</dbReference>